<sequence length="388" mass="43229">MWHSLPPPARGVQASVIIPAKDEATNLPATLAALAAQTDLHGQALLPHSFEVLVLANNCLDQTARVVREFATRHPRLRLHVAEIKLPKAQAHVGQARRLLMDEACRRLEQGGHPRAFIASTDADTRVSPTWLISIAAELATGVDAVGGRILMDNADPTCPVRRCQLRDAAYYLLRARLEDHLDPTPYDPWPRHHQHFGANLALTARAYRHVGGLPVVPYLEDEALVQSLVRHDLRVRHSPTVKVFTSGRQQGRVAVGLSWQLRQWAELQQTQREPLVDNPQRLLAEWQLRAQLRQTWQQYSSAATSGALLPLPSWPAAAGLSRAALRRELTRASSFGQLWEKIRGRFLVHTTRRWPAVPLSVAIRMLREQVAALDSRPSAVVAGQLCT</sequence>
<keyword evidence="3" id="KW-1185">Reference proteome</keyword>
<dbReference type="PANTHER" id="PTHR43685">
    <property type="entry name" value="GLYCOSYLTRANSFERASE"/>
    <property type="match status" value="1"/>
</dbReference>
<dbReference type="EMBL" id="CP095848">
    <property type="protein sequence ID" value="UPL49542.1"/>
    <property type="molecule type" value="Genomic_DNA"/>
</dbReference>
<reference evidence="2 3" key="1">
    <citation type="submission" date="2022-04" db="EMBL/GenBank/DDBJ databases">
        <title>Hymenobacter sp. isolated from the air.</title>
        <authorList>
            <person name="Won M."/>
            <person name="Lee C.-M."/>
            <person name="Woen H.-Y."/>
            <person name="Kwon S.-W."/>
        </authorList>
    </citation>
    <scope>NUCLEOTIDE SEQUENCE [LARGE SCALE GENOMIC DNA]</scope>
    <source>
        <strain evidence="3">5516 S-25</strain>
    </source>
</reference>
<keyword evidence="2" id="KW-0808">Transferase</keyword>
<dbReference type="PANTHER" id="PTHR43685:SF14">
    <property type="entry name" value="GLYCOSYLTRANSFERASE 2-LIKE DOMAIN-CONTAINING PROTEIN"/>
    <property type="match status" value="1"/>
</dbReference>
<dbReference type="SUPFAM" id="SSF53448">
    <property type="entry name" value="Nucleotide-diphospho-sugar transferases"/>
    <property type="match status" value="1"/>
</dbReference>
<dbReference type="EC" id="2.4.-.-" evidence="2"/>
<proteinExistence type="predicted"/>
<dbReference type="InterPro" id="IPR050834">
    <property type="entry name" value="Glycosyltransf_2"/>
</dbReference>
<dbReference type="GO" id="GO:0016757">
    <property type="term" value="F:glycosyltransferase activity"/>
    <property type="evidence" value="ECO:0007669"/>
    <property type="project" value="UniProtKB-KW"/>
</dbReference>
<organism evidence="2 3">
    <name type="scientific">Hymenobacter sublimis</name>
    <dbReference type="NCBI Taxonomy" id="2933777"/>
    <lineage>
        <taxon>Bacteria</taxon>
        <taxon>Pseudomonadati</taxon>
        <taxon>Bacteroidota</taxon>
        <taxon>Cytophagia</taxon>
        <taxon>Cytophagales</taxon>
        <taxon>Hymenobacteraceae</taxon>
        <taxon>Hymenobacter</taxon>
    </lineage>
</organism>
<accession>A0ABY4JC68</accession>
<keyword evidence="2" id="KW-0328">Glycosyltransferase</keyword>
<dbReference type="Pfam" id="PF00535">
    <property type="entry name" value="Glycos_transf_2"/>
    <property type="match status" value="1"/>
</dbReference>
<evidence type="ECO:0000313" key="2">
    <source>
        <dbReference type="EMBL" id="UPL49542.1"/>
    </source>
</evidence>
<dbReference type="Gene3D" id="3.90.550.10">
    <property type="entry name" value="Spore Coat Polysaccharide Biosynthesis Protein SpsA, Chain A"/>
    <property type="match status" value="1"/>
</dbReference>
<dbReference type="InterPro" id="IPR029044">
    <property type="entry name" value="Nucleotide-diphossugar_trans"/>
</dbReference>
<dbReference type="InterPro" id="IPR001173">
    <property type="entry name" value="Glyco_trans_2-like"/>
</dbReference>
<feature type="domain" description="Glycosyltransferase 2-like" evidence="1">
    <location>
        <begin position="15"/>
        <end position="157"/>
    </location>
</feature>
<evidence type="ECO:0000259" key="1">
    <source>
        <dbReference type="Pfam" id="PF00535"/>
    </source>
</evidence>
<evidence type="ECO:0000313" key="3">
    <source>
        <dbReference type="Proteomes" id="UP000829647"/>
    </source>
</evidence>
<dbReference type="Proteomes" id="UP000829647">
    <property type="component" value="Chromosome"/>
</dbReference>
<protein>
    <submittedName>
        <fullName evidence="2">Glycosyltransferase</fullName>
        <ecNumber evidence="2">2.4.-.-</ecNumber>
    </submittedName>
</protein>
<gene>
    <name evidence="2" type="ORF">MWH26_01210</name>
</gene>
<name>A0ABY4JC68_9BACT</name>
<dbReference type="RefSeq" id="WP_247975713.1">
    <property type="nucleotide sequence ID" value="NZ_CP095848.1"/>
</dbReference>